<accession>A0A1H3PLB1</accession>
<dbReference type="EMBL" id="FNOT01000016">
    <property type="protein sequence ID" value="SDZ01850.1"/>
    <property type="molecule type" value="Genomic_DNA"/>
</dbReference>
<proteinExistence type="predicted"/>
<dbReference type="AlphaFoldDB" id="A0A1H3PLB1"/>
<evidence type="ECO:0000313" key="1">
    <source>
        <dbReference type="EMBL" id="SDZ01850.1"/>
    </source>
</evidence>
<reference evidence="2" key="1">
    <citation type="submission" date="2016-10" db="EMBL/GenBank/DDBJ databases">
        <authorList>
            <person name="Varghese N."/>
            <person name="Submissions S."/>
        </authorList>
    </citation>
    <scope>NUCLEOTIDE SEQUENCE [LARGE SCALE GENOMIC DNA]</scope>
    <source>
        <strain evidence="2">DSM 45422</strain>
    </source>
</reference>
<evidence type="ECO:0000313" key="2">
    <source>
        <dbReference type="Proteomes" id="UP000198921"/>
    </source>
</evidence>
<dbReference type="Proteomes" id="UP000198921">
    <property type="component" value="Unassembled WGS sequence"/>
</dbReference>
<dbReference type="STRING" id="1137993.SAMN05660209_04386"/>
<name>A0A1H3PLB1_9ACTN</name>
<sequence>MAVAPPPLEKSTVPNAGVAVSVRSVSKTFAGTRALAARAVSREAVATVIAFLAGPDAAPISGARVPVYGQA</sequence>
<gene>
    <name evidence="1" type="ORF">SAMN05660209_04386</name>
</gene>
<organism evidence="1 2">
    <name type="scientific">Geodermatophilus africanus</name>
    <dbReference type="NCBI Taxonomy" id="1137993"/>
    <lineage>
        <taxon>Bacteria</taxon>
        <taxon>Bacillati</taxon>
        <taxon>Actinomycetota</taxon>
        <taxon>Actinomycetes</taxon>
        <taxon>Geodermatophilales</taxon>
        <taxon>Geodermatophilaceae</taxon>
        <taxon>Geodermatophilus</taxon>
    </lineage>
</organism>
<dbReference type="RefSeq" id="WP_091160935.1">
    <property type="nucleotide sequence ID" value="NZ_FNOT01000016.1"/>
</dbReference>
<protein>
    <submittedName>
        <fullName evidence="1">Uncharacterized protein</fullName>
    </submittedName>
</protein>
<keyword evidence="2" id="KW-1185">Reference proteome</keyword>